<dbReference type="CDD" id="cd01558">
    <property type="entry name" value="D-AAT_like"/>
    <property type="match status" value="1"/>
</dbReference>
<dbReference type="InterPro" id="IPR018300">
    <property type="entry name" value="Aminotrans_IV_CS"/>
</dbReference>
<comment type="catalytic activity">
    <reaction evidence="9 12">
        <text>D-alanine + 2-oxoglutarate = D-glutamate + pyruvate</text>
        <dbReference type="Rhea" id="RHEA:15869"/>
        <dbReference type="ChEBI" id="CHEBI:15361"/>
        <dbReference type="ChEBI" id="CHEBI:16810"/>
        <dbReference type="ChEBI" id="CHEBI:29986"/>
        <dbReference type="ChEBI" id="CHEBI:57416"/>
        <dbReference type="EC" id="2.6.1.21"/>
    </reaction>
</comment>
<dbReference type="PANTHER" id="PTHR42743">
    <property type="entry name" value="AMINO-ACID AMINOTRANSFERASE"/>
    <property type="match status" value="1"/>
</dbReference>
<evidence type="ECO:0000313" key="14">
    <source>
        <dbReference type="Proteomes" id="UP000626844"/>
    </source>
</evidence>
<evidence type="ECO:0000256" key="9">
    <source>
        <dbReference type="ARBA" id="ARBA00047911"/>
    </source>
</evidence>
<keyword evidence="7 13" id="KW-0808">Transferase</keyword>
<dbReference type="InterPro" id="IPR005784">
    <property type="entry name" value="D_amino_transT"/>
</dbReference>
<dbReference type="GO" id="GO:0047810">
    <property type="term" value="F:D-alanine-2-oxoglutarate aminotransferase activity"/>
    <property type="evidence" value="ECO:0007669"/>
    <property type="project" value="UniProtKB-EC"/>
</dbReference>
<comment type="similarity">
    <text evidence="2 10">Belongs to the class-IV pyridoxal-phosphate-dependent aminotransferase family.</text>
</comment>
<dbReference type="EC" id="2.6.1.21" evidence="4 12"/>
<dbReference type="FunFam" id="3.30.470.10:FF:000009">
    <property type="entry name" value="D-alanine aminotransferase"/>
    <property type="match status" value="1"/>
</dbReference>
<dbReference type="Gene3D" id="3.20.10.10">
    <property type="entry name" value="D-amino Acid Aminotransferase, subunit A, domain 2"/>
    <property type="match status" value="1"/>
</dbReference>
<evidence type="ECO:0000256" key="7">
    <source>
        <dbReference type="ARBA" id="ARBA00022679"/>
    </source>
</evidence>
<dbReference type="InterPro" id="IPR043132">
    <property type="entry name" value="BCAT-like_C"/>
</dbReference>
<evidence type="ECO:0000256" key="1">
    <source>
        <dbReference type="ARBA" id="ARBA00001933"/>
    </source>
</evidence>
<dbReference type="FunFam" id="3.20.10.10:FF:000002">
    <property type="entry name" value="D-alanine aminotransferase"/>
    <property type="match status" value="1"/>
</dbReference>
<dbReference type="GO" id="GO:0005829">
    <property type="term" value="C:cytosol"/>
    <property type="evidence" value="ECO:0007669"/>
    <property type="project" value="TreeGrafter"/>
</dbReference>
<evidence type="ECO:0000256" key="12">
    <source>
        <dbReference type="RuleBase" id="RU004520"/>
    </source>
</evidence>
<evidence type="ECO:0000256" key="4">
    <source>
        <dbReference type="ARBA" id="ARBA00012874"/>
    </source>
</evidence>
<keyword evidence="8 11" id="KW-0663">Pyridoxal phosphate</keyword>
<reference evidence="13" key="1">
    <citation type="submission" date="2020-09" db="EMBL/GenBank/DDBJ databases">
        <title>A novel bacterium of genus Bacillus, isolated from South China Sea.</title>
        <authorList>
            <person name="Huang H."/>
            <person name="Mo K."/>
            <person name="Hu Y."/>
        </authorList>
    </citation>
    <scope>NUCLEOTIDE SEQUENCE</scope>
    <source>
        <strain evidence="13">IB182487</strain>
    </source>
</reference>
<dbReference type="GO" id="GO:0046416">
    <property type="term" value="P:D-amino acid metabolic process"/>
    <property type="evidence" value="ECO:0007669"/>
    <property type="project" value="InterPro"/>
</dbReference>
<name>A0A926NMF9_9BACI</name>
<dbReference type="Pfam" id="PF01063">
    <property type="entry name" value="Aminotran_4"/>
    <property type="match status" value="1"/>
</dbReference>
<evidence type="ECO:0000256" key="2">
    <source>
        <dbReference type="ARBA" id="ARBA00009320"/>
    </source>
</evidence>
<dbReference type="PROSITE" id="PS00770">
    <property type="entry name" value="AA_TRANSFER_CLASS_4"/>
    <property type="match status" value="1"/>
</dbReference>
<comment type="caution">
    <text evidence="13">The sequence shown here is derived from an EMBL/GenBank/DDBJ whole genome shotgun (WGS) entry which is preliminary data.</text>
</comment>
<dbReference type="GO" id="GO:0030170">
    <property type="term" value="F:pyridoxal phosphate binding"/>
    <property type="evidence" value="ECO:0007669"/>
    <property type="project" value="InterPro"/>
</dbReference>
<accession>A0A926NMF9</accession>
<dbReference type="InterPro" id="IPR036038">
    <property type="entry name" value="Aminotransferase-like"/>
</dbReference>
<evidence type="ECO:0000256" key="8">
    <source>
        <dbReference type="ARBA" id="ARBA00022898"/>
    </source>
</evidence>
<dbReference type="InterPro" id="IPR001544">
    <property type="entry name" value="Aminotrans_IV"/>
</dbReference>
<evidence type="ECO:0000256" key="10">
    <source>
        <dbReference type="RuleBase" id="RU004106"/>
    </source>
</evidence>
<dbReference type="NCBIfam" id="TIGR01121">
    <property type="entry name" value="D_amino_aminoT"/>
    <property type="match status" value="1"/>
</dbReference>
<gene>
    <name evidence="13" type="primary">dat</name>
    <name evidence="13" type="ORF">IC621_24755</name>
</gene>
<sequence length="285" mass="32313">MKILYEDQLVDRDHVKIDLEDRGYQFGDGVYEVIRVYNGQFFTLREHLERFERSANELKMELSYSVEKLESLLKDLVLKNDVEDGGIYLQLTRGISPRQHNFPVGTKTMLTAYPLPSRRPEKEQLHGVKVKLVEDVRWLRCDIKSLNLLGNVMAKQEAKENGAFEALLHRNGTITEGSSTNFYLVKDGVIYTHPATNLILNGITRLKLMEIIKEGSFKLEEKSVTLEDLKNADEAFITSTTIEVVPVVEADNTMIGNGEPGPITRKLQSLFLGKIESEKSKVGTP</sequence>
<dbReference type="PANTHER" id="PTHR42743:SF10">
    <property type="entry name" value="D-ALANINE AMINOTRANSFERASE"/>
    <property type="match status" value="1"/>
</dbReference>
<evidence type="ECO:0000256" key="3">
    <source>
        <dbReference type="ARBA" id="ARBA00011738"/>
    </source>
</evidence>
<evidence type="ECO:0000313" key="13">
    <source>
        <dbReference type="EMBL" id="MBD1383400.1"/>
    </source>
</evidence>
<proteinExistence type="inferred from homology"/>
<dbReference type="InterPro" id="IPR043131">
    <property type="entry name" value="BCAT-like_N"/>
</dbReference>
<dbReference type="RefSeq" id="WP_191162534.1">
    <property type="nucleotide sequence ID" value="NZ_JACXAI010000053.1"/>
</dbReference>
<dbReference type="Proteomes" id="UP000626844">
    <property type="component" value="Unassembled WGS sequence"/>
</dbReference>
<dbReference type="InterPro" id="IPR050571">
    <property type="entry name" value="Class-IV_PLP-Dep_Aminotrnsfr"/>
</dbReference>
<dbReference type="Gene3D" id="3.30.470.10">
    <property type="match status" value="1"/>
</dbReference>
<evidence type="ECO:0000256" key="6">
    <source>
        <dbReference type="ARBA" id="ARBA00022576"/>
    </source>
</evidence>
<dbReference type="AlphaFoldDB" id="A0A926NMF9"/>
<dbReference type="GO" id="GO:0008652">
    <property type="term" value="P:amino acid biosynthetic process"/>
    <property type="evidence" value="ECO:0007669"/>
    <property type="project" value="UniProtKB-ARBA"/>
</dbReference>
<evidence type="ECO:0000256" key="5">
    <source>
        <dbReference type="ARBA" id="ARBA00021779"/>
    </source>
</evidence>
<dbReference type="GO" id="GO:0046394">
    <property type="term" value="P:carboxylic acid biosynthetic process"/>
    <property type="evidence" value="ECO:0007669"/>
    <property type="project" value="UniProtKB-ARBA"/>
</dbReference>
<comment type="function">
    <text evidence="12">Acts on the D-isomers of alanine, leucine, aspartate, glutamate, aminobutyrate, norvaline and asparagine. The enzyme transfers an amino group from a substrate D-amino acid to the pyridoxal phosphate cofactor to form pyridoxamine and an alpha-keto acid in the first half-reaction.</text>
</comment>
<keyword evidence="6 13" id="KW-0032">Aminotransferase</keyword>
<dbReference type="SUPFAM" id="SSF56752">
    <property type="entry name" value="D-aminoacid aminotransferase-like PLP-dependent enzymes"/>
    <property type="match status" value="1"/>
</dbReference>
<dbReference type="EMBL" id="JACXAI010000053">
    <property type="protein sequence ID" value="MBD1383400.1"/>
    <property type="molecule type" value="Genomic_DNA"/>
</dbReference>
<keyword evidence="14" id="KW-1185">Reference proteome</keyword>
<comment type="subunit">
    <text evidence="3">Homodimer.</text>
</comment>
<protein>
    <recommendedName>
        <fullName evidence="5 12">D-alanine aminotransferase</fullName>
        <ecNumber evidence="4 12">2.6.1.21</ecNumber>
    </recommendedName>
</protein>
<evidence type="ECO:0000256" key="11">
    <source>
        <dbReference type="RuleBase" id="RU004516"/>
    </source>
</evidence>
<comment type="cofactor">
    <cofactor evidence="1 11">
        <name>pyridoxal 5'-phosphate</name>
        <dbReference type="ChEBI" id="CHEBI:597326"/>
    </cofactor>
</comment>
<organism evidence="13 14">
    <name type="scientific">Metabacillus arenae</name>
    <dbReference type="NCBI Taxonomy" id="2771434"/>
    <lineage>
        <taxon>Bacteria</taxon>
        <taxon>Bacillati</taxon>
        <taxon>Bacillota</taxon>
        <taxon>Bacilli</taxon>
        <taxon>Bacillales</taxon>
        <taxon>Bacillaceae</taxon>
        <taxon>Metabacillus</taxon>
    </lineage>
</organism>